<sequence length="318" mass="35015">MSASTGHADRRPRDHRGPGKRAGPGKTLRWLAEAAATWLWLRAMGALSPDRASDLGGWLGRTVGPRLAVDRTARANVRLAFPDLPEPRVREIVRASWDNLGRTAAEYAHLAAIMDPASGRVTYSGHERLQPAVDGRQAMICWSGHFANWEVLGCAAAQLAPRSVAIVRDPNNPYVARLVERARSVAGGERVNKGREASRRMMAAVRDKALLAVLLDQRLSDGIDATLFGQPAKSPSGAAVLAVRRQIPLYPVRIERAGPARFRVNVEDPLAPPQDADRDTCTRQLVAACNARLETWIQARPGEWLWQHRRFEKPAYMG</sequence>
<accession>A0ABS1DAZ8</accession>
<protein>
    <recommendedName>
        <fullName evidence="10">Lauroyl acyltransferase</fullName>
    </recommendedName>
</protein>
<keyword evidence="4" id="KW-0808">Transferase</keyword>
<name>A0ABS1DAZ8_9PROT</name>
<dbReference type="PANTHER" id="PTHR30606">
    <property type="entry name" value="LIPID A BIOSYNTHESIS LAUROYL ACYLTRANSFERASE"/>
    <property type="match status" value="1"/>
</dbReference>
<dbReference type="EMBL" id="NRRL01000008">
    <property type="protein sequence ID" value="MBK1667555.1"/>
    <property type="molecule type" value="Genomic_DNA"/>
</dbReference>
<dbReference type="InterPro" id="IPR004960">
    <property type="entry name" value="LipA_acyltrans"/>
</dbReference>
<evidence type="ECO:0000313" key="8">
    <source>
        <dbReference type="EMBL" id="MBK1667555.1"/>
    </source>
</evidence>
<evidence type="ECO:0000256" key="7">
    <source>
        <dbReference type="SAM" id="MobiDB-lite"/>
    </source>
</evidence>
<evidence type="ECO:0000256" key="1">
    <source>
        <dbReference type="ARBA" id="ARBA00004533"/>
    </source>
</evidence>
<evidence type="ECO:0000256" key="2">
    <source>
        <dbReference type="ARBA" id="ARBA00022475"/>
    </source>
</evidence>
<dbReference type="CDD" id="cd07984">
    <property type="entry name" value="LPLAT_LABLAT-like"/>
    <property type="match status" value="1"/>
</dbReference>
<dbReference type="PANTHER" id="PTHR30606:SF9">
    <property type="entry name" value="LIPID A BIOSYNTHESIS LAUROYLTRANSFERASE"/>
    <property type="match status" value="1"/>
</dbReference>
<keyword evidence="2" id="KW-1003">Cell membrane</keyword>
<organism evidence="8 9">
    <name type="scientific">Rhodovibrio sodomensis</name>
    <dbReference type="NCBI Taxonomy" id="1088"/>
    <lineage>
        <taxon>Bacteria</taxon>
        <taxon>Pseudomonadati</taxon>
        <taxon>Pseudomonadota</taxon>
        <taxon>Alphaproteobacteria</taxon>
        <taxon>Rhodospirillales</taxon>
        <taxon>Rhodovibrionaceae</taxon>
        <taxon>Rhodovibrio</taxon>
    </lineage>
</organism>
<proteinExistence type="predicted"/>
<comment type="subcellular location">
    <subcellularLocation>
        <location evidence="1">Cell inner membrane</location>
    </subcellularLocation>
</comment>
<dbReference type="Proteomes" id="UP001296873">
    <property type="component" value="Unassembled WGS sequence"/>
</dbReference>
<gene>
    <name evidence="8" type="ORF">CKO28_05855</name>
</gene>
<evidence type="ECO:0000256" key="6">
    <source>
        <dbReference type="ARBA" id="ARBA00023315"/>
    </source>
</evidence>
<evidence type="ECO:0008006" key="10">
    <source>
        <dbReference type="Google" id="ProtNLM"/>
    </source>
</evidence>
<keyword evidence="9" id="KW-1185">Reference proteome</keyword>
<keyword evidence="5" id="KW-0472">Membrane</keyword>
<evidence type="ECO:0000256" key="3">
    <source>
        <dbReference type="ARBA" id="ARBA00022519"/>
    </source>
</evidence>
<evidence type="ECO:0000313" key="9">
    <source>
        <dbReference type="Proteomes" id="UP001296873"/>
    </source>
</evidence>
<feature type="compositionally biased region" description="Basic and acidic residues" evidence="7">
    <location>
        <begin position="7"/>
        <end position="17"/>
    </location>
</feature>
<evidence type="ECO:0000256" key="4">
    <source>
        <dbReference type="ARBA" id="ARBA00022679"/>
    </source>
</evidence>
<dbReference type="Pfam" id="PF03279">
    <property type="entry name" value="Lip_A_acyltrans"/>
    <property type="match status" value="1"/>
</dbReference>
<evidence type="ECO:0000256" key="5">
    <source>
        <dbReference type="ARBA" id="ARBA00023136"/>
    </source>
</evidence>
<keyword evidence="3" id="KW-0997">Cell inner membrane</keyword>
<feature type="region of interest" description="Disordered" evidence="7">
    <location>
        <begin position="1"/>
        <end position="26"/>
    </location>
</feature>
<reference evidence="8 9" key="1">
    <citation type="journal article" date="2020" name="Microorganisms">
        <title>Osmotic Adaptation and Compatible Solute Biosynthesis of Phototrophic Bacteria as Revealed from Genome Analyses.</title>
        <authorList>
            <person name="Imhoff J.F."/>
            <person name="Rahn T."/>
            <person name="Kunzel S."/>
            <person name="Keller A."/>
            <person name="Neulinger S.C."/>
        </authorList>
    </citation>
    <scope>NUCLEOTIDE SEQUENCE [LARGE SCALE GENOMIC DNA]</scope>
    <source>
        <strain evidence="8 9">DSM 9895</strain>
    </source>
</reference>
<dbReference type="RefSeq" id="WP_200339710.1">
    <property type="nucleotide sequence ID" value="NZ_NRRL01000008.1"/>
</dbReference>
<keyword evidence="6" id="KW-0012">Acyltransferase</keyword>
<comment type="caution">
    <text evidence="8">The sequence shown here is derived from an EMBL/GenBank/DDBJ whole genome shotgun (WGS) entry which is preliminary data.</text>
</comment>